<dbReference type="Proteomes" id="UP001416858">
    <property type="component" value="Unassembled WGS sequence"/>
</dbReference>
<name>A0ABP9VSX3_9BACT</name>
<proteinExistence type="predicted"/>
<sequence length="185" mass="20454">MTSSIFRPLIPAANGKVMSRIFLALTIACFAVTADAHHPDRENQPVYPRIDVIGPLGNRLPESYRRKYNRPTYVGGKIAYCIAPSSREAMAWHNAEHRGSYEKKGCRTVTTYFYPKPWEALKIGPRPSSASQQDGLVQAVEDIADPSVLPDQVTDYLKVDSVHPAPGEAPAPKLQLADPLDLIEE</sequence>
<evidence type="ECO:0000313" key="3">
    <source>
        <dbReference type="Proteomes" id="UP001416858"/>
    </source>
</evidence>
<protein>
    <submittedName>
        <fullName evidence="2">Uncharacterized protein</fullName>
    </submittedName>
</protein>
<evidence type="ECO:0000256" key="1">
    <source>
        <dbReference type="SAM" id="MobiDB-lite"/>
    </source>
</evidence>
<reference evidence="2 3" key="1">
    <citation type="submission" date="2024-02" db="EMBL/GenBank/DDBJ databases">
        <title>Rhodopirellula caenicola NBRC 110016.</title>
        <authorList>
            <person name="Ichikawa N."/>
            <person name="Katano-Makiyama Y."/>
            <person name="Hidaka K."/>
        </authorList>
    </citation>
    <scope>NUCLEOTIDE SEQUENCE [LARGE SCALE GENOMIC DNA]</scope>
    <source>
        <strain evidence="2 3">NBRC 110016</strain>
    </source>
</reference>
<organism evidence="2 3">
    <name type="scientific">Novipirellula caenicola</name>
    <dbReference type="NCBI Taxonomy" id="1536901"/>
    <lineage>
        <taxon>Bacteria</taxon>
        <taxon>Pseudomonadati</taxon>
        <taxon>Planctomycetota</taxon>
        <taxon>Planctomycetia</taxon>
        <taxon>Pirellulales</taxon>
        <taxon>Pirellulaceae</taxon>
        <taxon>Novipirellula</taxon>
    </lineage>
</organism>
<accession>A0ABP9VSX3</accession>
<comment type="caution">
    <text evidence="2">The sequence shown here is derived from an EMBL/GenBank/DDBJ whole genome shotgun (WGS) entry which is preliminary data.</text>
</comment>
<gene>
    <name evidence="2" type="ORF">Rcae01_03728</name>
</gene>
<keyword evidence="3" id="KW-1185">Reference proteome</keyword>
<feature type="region of interest" description="Disordered" evidence="1">
    <location>
        <begin position="161"/>
        <end position="185"/>
    </location>
</feature>
<dbReference type="EMBL" id="BAABRO010000008">
    <property type="protein sequence ID" value="GAA5508262.1"/>
    <property type="molecule type" value="Genomic_DNA"/>
</dbReference>
<evidence type="ECO:0000313" key="2">
    <source>
        <dbReference type="EMBL" id="GAA5508262.1"/>
    </source>
</evidence>